<sequence>MNRPGAIALGAEDRASAIAAVRRMLRSIDASEDELIGGLAETALGLAESFIGLALIARTMTETIAAGGAWQPLGAVPVRAITGVGAIGADGGTTPLASAGYAIDIDALGQGWVRLTGGAATIVVTFEAGLADGWDALPPGIAQGATMLAAHLFEARGGDAMPPAAVAALWRPWRRMRLRDARRCA</sequence>
<dbReference type="NCBIfam" id="TIGR02215">
    <property type="entry name" value="phage_chp_gp8"/>
    <property type="match status" value="1"/>
</dbReference>
<dbReference type="InterPro" id="IPR011738">
    <property type="entry name" value="Phage_CHP"/>
</dbReference>
<accession>A0A7U5BG14</accession>
<evidence type="ECO:0008006" key="3">
    <source>
        <dbReference type="Google" id="ProtNLM"/>
    </source>
</evidence>
<organism evidence="1 2">
    <name type="scientific">Sphingomonas hengshuiensis</name>
    <dbReference type="NCBI Taxonomy" id="1609977"/>
    <lineage>
        <taxon>Bacteria</taxon>
        <taxon>Pseudomonadati</taxon>
        <taxon>Pseudomonadota</taxon>
        <taxon>Alphaproteobacteria</taxon>
        <taxon>Sphingomonadales</taxon>
        <taxon>Sphingomonadaceae</taxon>
        <taxon>Sphingomonas</taxon>
    </lineage>
</organism>
<dbReference type="AlphaFoldDB" id="A0A7U5BG14"/>
<gene>
    <name evidence="1" type="ORF">TS85_17025</name>
</gene>
<evidence type="ECO:0000313" key="2">
    <source>
        <dbReference type="Proteomes" id="UP000032300"/>
    </source>
</evidence>
<evidence type="ECO:0000313" key="1">
    <source>
        <dbReference type="EMBL" id="AJP74600.1"/>
    </source>
</evidence>
<protein>
    <recommendedName>
        <fullName evidence="3">Phage gp6-like head-tail connector protein</fullName>
    </recommendedName>
</protein>
<proteinExistence type="predicted"/>
<reference evidence="1 2" key="2">
    <citation type="submission" date="2015-02" db="EMBL/GenBank/DDBJ databases">
        <title>The complete genome of Sphingomonas hengshuiensis sp. WHSC-8 isolated from soil of Hengshui Lake.</title>
        <authorList>
            <person name="Wei S."/>
            <person name="Guo J."/>
            <person name="Su C."/>
            <person name="Wu R."/>
            <person name="Zhang Z."/>
            <person name="Liang K."/>
            <person name="Li H."/>
            <person name="Wang T."/>
            <person name="Liu H."/>
            <person name="Zhang C."/>
            <person name="Li Z."/>
            <person name="Wang Q."/>
            <person name="Meng J."/>
        </authorList>
    </citation>
    <scope>NUCLEOTIDE SEQUENCE [LARGE SCALE GENOMIC DNA]</scope>
    <source>
        <strain evidence="1 2">WHSC-8</strain>
    </source>
</reference>
<name>A0A7U5BG14_9SPHN</name>
<keyword evidence="2" id="KW-1185">Reference proteome</keyword>
<reference evidence="1 2" key="1">
    <citation type="journal article" date="2015" name="Int. J. Syst. Evol. Microbiol.">
        <title>Sphingomonas hengshuiensis sp. nov., isolated from lake wetland.</title>
        <authorList>
            <person name="Wei S."/>
            <person name="Wang T."/>
            <person name="Liu H."/>
            <person name="Zhang C."/>
            <person name="Guo J."/>
            <person name="Wang Q."/>
            <person name="Liang K."/>
            <person name="Zhang Z."/>
        </authorList>
    </citation>
    <scope>NUCLEOTIDE SEQUENCE [LARGE SCALE GENOMIC DNA]</scope>
    <source>
        <strain evidence="1 2">WHSC-8</strain>
    </source>
</reference>
<dbReference type="Gene3D" id="1.10.3230.30">
    <property type="entry name" value="Phage gp6-like head-tail connector protein"/>
    <property type="match status" value="1"/>
</dbReference>
<dbReference type="KEGG" id="sphi:TS85_17025"/>
<dbReference type="Proteomes" id="UP000032300">
    <property type="component" value="Chromosome"/>
</dbReference>
<dbReference type="OrthoDB" id="8478788at2"/>
<dbReference type="EMBL" id="CP010836">
    <property type="protein sequence ID" value="AJP74600.1"/>
    <property type="molecule type" value="Genomic_DNA"/>
</dbReference>